<name>A0A8H8DLF5_9FUNG</name>
<dbReference type="Proteomes" id="UP000673691">
    <property type="component" value="Unassembled WGS sequence"/>
</dbReference>
<dbReference type="EMBL" id="JAEFCI010001826">
    <property type="protein sequence ID" value="KAG5462653.1"/>
    <property type="molecule type" value="Genomic_DNA"/>
</dbReference>
<evidence type="ECO:0000313" key="2">
    <source>
        <dbReference type="EMBL" id="KAG5462653.1"/>
    </source>
</evidence>
<proteinExistence type="predicted"/>
<protein>
    <submittedName>
        <fullName evidence="2">Uncharacterized protein</fullName>
    </submittedName>
</protein>
<feature type="compositionally biased region" description="Acidic residues" evidence="1">
    <location>
        <begin position="11"/>
        <end position="20"/>
    </location>
</feature>
<evidence type="ECO:0000313" key="3">
    <source>
        <dbReference type="Proteomes" id="UP000673691"/>
    </source>
</evidence>
<comment type="caution">
    <text evidence="2">The sequence shown here is derived from an EMBL/GenBank/DDBJ whole genome shotgun (WGS) entry which is preliminary data.</text>
</comment>
<feature type="compositionally biased region" description="Low complexity" evidence="1">
    <location>
        <begin position="1"/>
        <end position="10"/>
    </location>
</feature>
<reference evidence="2 3" key="1">
    <citation type="journal article" name="Sci. Rep.">
        <title>Genome-scale phylogenetic analyses confirm Olpidium as the closest living zoosporic fungus to the non-flagellated, terrestrial fungi.</title>
        <authorList>
            <person name="Chang Y."/>
            <person name="Rochon D."/>
            <person name="Sekimoto S."/>
            <person name="Wang Y."/>
            <person name="Chovatia M."/>
            <person name="Sandor L."/>
            <person name="Salamov A."/>
            <person name="Grigoriev I.V."/>
            <person name="Stajich J.E."/>
            <person name="Spatafora J.W."/>
        </authorList>
    </citation>
    <scope>NUCLEOTIDE SEQUENCE [LARGE SCALE GENOMIC DNA]</scope>
    <source>
        <strain evidence="2">S191</strain>
    </source>
</reference>
<sequence>MKDMEAALLQAEDEEEEDDQVNSVQDDRDGSANEERVRAERLERFHNDDLTTTAYHGSKQEHERSQPPEGNLNTLLARTLLGAIPTCGGTGGTAALTNFVTKLEMAAERA</sequence>
<feature type="region of interest" description="Disordered" evidence="1">
    <location>
        <begin position="1"/>
        <end position="71"/>
    </location>
</feature>
<evidence type="ECO:0000256" key="1">
    <source>
        <dbReference type="SAM" id="MobiDB-lite"/>
    </source>
</evidence>
<feature type="compositionally biased region" description="Basic and acidic residues" evidence="1">
    <location>
        <begin position="25"/>
        <end position="49"/>
    </location>
</feature>
<keyword evidence="3" id="KW-1185">Reference proteome</keyword>
<gene>
    <name evidence="2" type="ORF">BJ554DRAFT_4212</name>
</gene>
<feature type="non-terminal residue" evidence="2">
    <location>
        <position position="110"/>
    </location>
</feature>
<accession>A0A8H8DLF5</accession>
<organism evidence="2 3">
    <name type="scientific">Olpidium bornovanus</name>
    <dbReference type="NCBI Taxonomy" id="278681"/>
    <lineage>
        <taxon>Eukaryota</taxon>
        <taxon>Fungi</taxon>
        <taxon>Fungi incertae sedis</taxon>
        <taxon>Olpidiomycota</taxon>
        <taxon>Olpidiomycotina</taxon>
        <taxon>Olpidiomycetes</taxon>
        <taxon>Olpidiales</taxon>
        <taxon>Olpidiaceae</taxon>
        <taxon>Olpidium</taxon>
    </lineage>
</organism>
<dbReference type="AlphaFoldDB" id="A0A8H8DLF5"/>